<name>A0A5B0M5E6_PUCGR</name>
<reference evidence="1 2" key="1">
    <citation type="submission" date="2019-05" db="EMBL/GenBank/DDBJ databases">
        <title>Emergence of the Ug99 lineage of the wheat stem rust pathogen through somatic hybridization.</title>
        <authorList>
            <person name="Li F."/>
            <person name="Upadhyaya N.M."/>
            <person name="Sperschneider J."/>
            <person name="Matny O."/>
            <person name="Nguyen-Phuc H."/>
            <person name="Mago R."/>
            <person name="Raley C."/>
            <person name="Miller M.E."/>
            <person name="Silverstein K.A.T."/>
            <person name="Henningsen E."/>
            <person name="Hirsch C.D."/>
            <person name="Visser B."/>
            <person name="Pretorius Z.A."/>
            <person name="Steffenson B.J."/>
            <person name="Schwessinger B."/>
            <person name="Dodds P.N."/>
            <person name="Figueroa M."/>
        </authorList>
    </citation>
    <scope>NUCLEOTIDE SEQUENCE [LARGE SCALE GENOMIC DNA]</scope>
    <source>
        <strain evidence="1">21-0</strain>
    </source>
</reference>
<keyword evidence="2" id="KW-1185">Reference proteome</keyword>
<proteinExistence type="predicted"/>
<dbReference type="EMBL" id="VSWC01000170">
    <property type="protein sequence ID" value="KAA1072377.1"/>
    <property type="molecule type" value="Genomic_DNA"/>
</dbReference>
<evidence type="ECO:0000313" key="2">
    <source>
        <dbReference type="Proteomes" id="UP000324748"/>
    </source>
</evidence>
<gene>
    <name evidence="1" type="ORF">PGT21_033464</name>
</gene>
<protein>
    <submittedName>
        <fullName evidence="1">Uncharacterized protein</fullName>
    </submittedName>
</protein>
<comment type="caution">
    <text evidence="1">The sequence shown here is derived from an EMBL/GenBank/DDBJ whole genome shotgun (WGS) entry which is preliminary data.</text>
</comment>
<organism evidence="1 2">
    <name type="scientific">Puccinia graminis f. sp. tritici</name>
    <dbReference type="NCBI Taxonomy" id="56615"/>
    <lineage>
        <taxon>Eukaryota</taxon>
        <taxon>Fungi</taxon>
        <taxon>Dikarya</taxon>
        <taxon>Basidiomycota</taxon>
        <taxon>Pucciniomycotina</taxon>
        <taxon>Pucciniomycetes</taxon>
        <taxon>Pucciniales</taxon>
        <taxon>Pucciniaceae</taxon>
        <taxon>Puccinia</taxon>
    </lineage>
</organism>
<accession>A0A5B0M5E6</accession>
<evidence type="ECO:0000313" key="1">
    <source>
        <dbReference type="EMBL" id="KAA1072377.1"/>
    </source>
</evidence>
<sequence length="159" mass="17527">MVVYFLVLQVLTYPFNRHEMQGVLAEFKCAFSNNFREVFLGSFWNITSNMFVFNSAVGGKGISFCCPIKLISGTIGVLFAGGNFWHMCSRDGSFSRIWGHVSKFDESAGGKFSVDQILPGSGPLINDMTWLLPSKKISCPKSGLEGISCVQGCLWFQGV</sequence>
<dbReference type="AlphaFoldDB" id="A0A5B0M5E6"/>
<dbReference type="Proteomes" id="UP000324748">
    <property type="component" value="Unassembled WGS sequence"/>
</dbReference>